<organism evidence="2 3">
    <name type="scientific">Actinoallomurus liliacearum</name>
    <dbReference type="NCBI Taxonomy" id="1080073"/>
    <lineage>
        <taxon>Bacteria</taxon>
        <taxon>Bacillati</taxon>
        <taxon>Actinomycetota</taxon>
        <taxon>Actinomycetes</taxon>
        <taxon>Streptosporangiales</taxon>
        <taxon>Thermomonosporaceae</taxon>
        <taxon>Actinoallomurus</taxon>
    </lineage>
</organism>
<dbReference type="Gene3D" id="3.40.50.12780">
    <property type="entry name" value="N-terminal domain of ligase-like"/>
    <property type="match status" value="1"/>
</dbReference>
<dbReference type="EMBL" id="BAABHJ010000023">
    <property type="protein sequence ID" value="GAA4613741.1"/>
    <property type="molecule type" value="Genomic_DNA"/>
</dbReference>
<gene>
    <name evidence="2" type="ORF">GCM10023195_59670</name>
</gene>
<dbReference type="Proteomes" id="UP001500212">
    <property type="component" value="Unassembled WGS sequence"/>
</dbReference>
<sequence>MTWTTRDALPVPRDAAGLLLVSPEADVVVPLSAEDRAAALDLARTTLRAAGVGPADRVVVALNNDGEATGALLAQACAEIAQAAAAPGPRGRLRLHHALEAVRATTLITTPTGAMDLLARLHLEFLLDPLDLGLRRILLAGEIPSPGTYAQLASEFEAEVGELYVDPFFGLPMAHRSARDAAYAPARDGLLGVAPIGKDVLLEPPYEAGAAEIVVTPAWHSTLSGATLRTGQVVRLTGGAGIPGPDHTVGEHILVRGRWLSLPRVAAALARIDGIAHWDLRVSRAGTLDSAALHVTFNRATLVRNPMWRSRIQQALVAITPVAIEVVVEEDVAEQARPGSVTDLRGHHLGRDRAAVTE</sequence>
<dbReference type="InterPro" id="IPR042099">
    <property type="entry name" value="ANL_N_sf"/>
</dbReference>
<accession>A0ABP8TQG8</accession>
<reference evidence="3" key="1">
    <citation type="journal article" date="2019" name="Int. J. Syst. Evol. Microbiol.">
        <title>The Global Catalogue of Microorganisms (GCM) 10K type strain sequencing project: providing services to taxonomists for standard genome sequencing and annotation.</title>
        <authorList>
            <consortium name="The Broad Institute Genomics Platform"/>
            <consortium name="The Broad Institute Genome Sequencing Center for Infectious Disease"/>
            <person name="Wu L."/>
            <person name="Ma J."/>
        </authorList>
    </citation>
    <scope>NUCLEOTIDE SEQUENCE [LARGE SCALE GENOMIC DNA]</scope>
    <source>
        <strain evidence="3">JCM 17938</strain>
    </source>
</reference>
<keyword evidence="3" id="KW-1185">Reference proteome</keyword>
<evidence type="ECO:0000256" key="1">
    <source>
        <dbReference type="SAM" id="MobiDB-lite"/>
    </source>
</evidence>
<dbReference type="RefSeq" id="WP_345361811.1">
    <property type="nucleotide sequence ID" value="NZ_BAABHJ010000023.1"/>
</dbReference>
<evidence type="ECO:0008006" key="4">
    <source>
        <dbReference type="Google" id="ProtNLM"/>
    </source>
</evidence>
<dbReference type="SUPFAM" id="SSF56801">
    <property type="entry name" value="Acetyl-CoA synthetase-like"/>
    <property type="match status" value="1"/>
</dbReference>
<protein>
    <recommendedName>
        <fullName evidence="4">AMP-dependent synthetase/ligase domain-containing protein</fullName>
    </recommendedName>
</protein>
<name>A0ABP8TQG8_9ACTN</name>
<evidence type="ECO:0000313" key="3">
    <source>
        <dbReference type="Proteomes" id="UP001500212"/>
    </source>
</evidence>
<feature type="region of interest" description="Disordered" evidence="1">
    <location>
        <begin position="337"/>
        <end position="358"/>
    </location>
</feature>
<evidence type="ECO:0000313" key="2">
    <source>
        <dbReference type="EMBL" id="GAA4613741.1"/>
    </source>
</evidence>
<comment type="caution">
    <text evidence="2">The sequence shown here is derived from an EMBL/GenBank/DDBJ whole genome shotgun (WGS) entry which is preliminary data.</text>
</comment>
<feature type="compositionally biased region" description="Basic and acidic residues" evidence="1">
    <location>
        <begin position="344"/>
        <end position="358"/>
    </location>
</feature>
<proteinExistence type="predicted"/>